<organism evidence="2 3">
    <name type="scientific">Protopolystoma xenopodis</name>
    <dbReference type="NCBI Taxonomy" id="117903"/>
    <lineage>
        <taxon>Eukaryota</taxon>
        <taxon>Metazoa</taxon>
        <taxon>Spiralia</taxon>
        <taxon>Lophotrochozoa</taxon>
        <taxon>Platyhelminthes</taxon>
        <taxon>Monogenea</taxon>
        <taxon>Polyopisthocotylea</taxon>
        <taxon>Polystomatidea</taxon>
        <taxon>Polystomatidae</taxon>
        <taxon>Protopolystoma</taxon>
    </lineage>
</organism>
<comment type="caution">
    <text evidence="2">The sequence shown here is derived from an EMBL/GenBank/DDBJ whole genome shotgun (WGS) entry which is preliminary data.</text>
</comment>
<accession>A0A3S5AHW4</accession>
<feature type="region of interest" description="Disordered" evidence="1">
    <location>
        <begin position="1"/>
        <end position="44"/>
    </location>
</feature>
<gene>
    <name evidence="2" type="ORF">PXEA_LOCUS30945</name>
</gene>
<dbReference type="EMBL" id="CAAALY010255189">
    <property type="protein sequence ID" value="VEL37505.1"/>
    <property type="molecule type" value="Genomic_DNA"/>
</dbReference>
<keyword evidence="3" id="KW-1185">Reference proteome</keyword>
<name>A0A3S5AHW4_9PLAT</name>
<evidence type="ECO:0000313" key="3">
    <source>
        <dbReference type="Proteomes" id="UP000784294"/>
    </source>
</evidence>
<protein>
    <submittedName>
        <fullName evidence="2">Uncharacterized protein</fullName>
    </submittedName>
</protein>
<dbReference type="Proteomes" id="UP000784294">
    <property type="component" value="Unassembled WGS sequence"/>
</dbReference>
<reference evidence="2" key="1">
    <citation type="submission" date="2018-11" db="EMBL/GenBank/DDBJ databases">
        <authorList>
            <consortium name="Pathogen Informatics"/>
        </authorList>
    </citation>
    <scope>NUCLEOTIDE SEQUENCE</scope>
</reference>
<sequence>MDSMEDMQVCLGKNGHDMKNGSNEDSNDNIKAKRGPKYGNLEGRRTIATPPLQFDSTFPCQKCPSFQTQVGTLQKNRPFKESSQFRMDDPSSVLKDPINPHFPLGSTTYRSFNVFEAPIDPMRQPSDILAPVLPPPSSSCTGFRSSTPSSPRLNVLVSRVLTPPPSTEDACKEDATLSNWSAYQPMRQLVSNVLPDFSETETPTTPVWRNECFASTSRDHLYPNVRCLERPRERENLGHGHSSLEKFGREAKTSIENGVEDNGTYRTNDDSLEAADCHYRSHFVPSQQRLQPKSATFESFASHSRFREEHLAFDYSPVTCFFTNQHGILPSNTRPQAIMRSYLSGKEDLLFDPKSEHLPDSRPEVSELCSSAEKHAIERASTHGFDPTIFQPCINLLFSNNPSIGPSHPSITLPSSCDITCPPFVCCYDDGTIVDSMIPSDGLRLATRCNVPTSHRLHTVPYHPSLSTPQNPVQTTLESAHFAAFFGLPCLKDTGS</sequence>
<evidence type="ECO:0000313" key="2">
    <source>
        <dbReference type="EMBL" id="VEL37505.1"/>
    </source>
</evidence>
<dbReference type="AlphaFoldDB" id="A0A3S5AHW4"/>
<evidence type="ECO:0000256" key="1">
    <source>
        <dbReference type="SAM" id="MobiDB-lite"/>
    </source>
</evidence>
<proteinExistence type="predicted"/>